<protein>
    <submittedName>
        <fullName evidence="1">Uncharacterized protein</fullName>
    </submittedName>
</protein>
<dbReference type="AlphaFoldDB" id="A0A7X8GZV6"/>
<organism evidence="1 2">
    <name type="scientific">Globicatella sulfidifaciens</name>
    <dbReference type="NCBI Taxonomy" id="136093"/>
    <lineage>
        <taxon>Bacteria</taxon>
        <taxon>Bacillati</taxon>
        <taxon>Bacillota</taxon>
        <taxon>Bacilli</taxon>
        <taxon>Lactobacillales</taxon>
        <taxon>Aerococcaceae</taxon>
        <taxon>Globicatella</taxon>
    </lineage>
</organism>
<gene>
    <name evidence="1" type="ORF">GX355_05035</name>
</gene>
<accession>A0A7X8GZV6</accession>
<reference evidence="1 2" key="1">
    <citation type="journal article" date="2020" name="Biotechnol. Biofuels">
        <title>New insights from the biogas microbiome by comprehensive genome-resolved metagenomics of nearly 1600 species originating from multiple anaerobic digesters.</title>
        <authorList>
            <person name="Campanaro S."/>
            <person name="Treu L."/>
            <person name="Rodriguez-R L.M."/>
            <person name="Kovalovszki A."/>
            <person name="Ziels R.M."/>
            <person name="Maus I."/>
            <person name="Zhu X."/>
            <person name="Kougias P.G."/>
            <person name="Basile A."/>
            <person name="Luo G."/>
            <person name="Schluter A."/>
            <person name="Konstantinidis K.T."/>
            <person name="Angelidaki I."/>
        </authorList>
    </citation>
    <scope>NUCLEOTIDE SEQUENCE [LARGE SCALE GENOMIC DNA]</scope>
    <source>
        <strain evidence="1">AS23ysBPME_34</strain>
    </source>
</reference>
<evidence type="ECO:0000313" key="1">
    <source>
        <dbReference type="EMBL" id="NLJ18209.1"/>
    </source>
</evidence>
<proteinExistence type="predicted"/>
<dbReference type="Proteomes" id="UP000541058">
    <property type="component" value="Unassembled WGS sequence"/>
</dbReference>
<name>A0A7X8GZV6_9LACT</name>
<sequence length="88" mass="10042">MSFYYLLGAISDLRLTDLKESVQLSVTYPVAIKTSTYLSDLNFIIEQGGITHFINPSLELKQRIDEIVNAFEKIVYVTAPITYRKHVS</sequence>
<dbReference type="EMBL" id="JAAYSM010000154">
    <property type="protein sequence ID" value="NLJ18209.1"/>
    <property type="molecule type" value="Genomic_DNA"/>
</dbReference>
<dbReference type="RefSeq" id="WP_276647687.1">
    <property type="nucleotide sequence ID" value="NZ_JAAYSM010000154.1"/>
</dbReference>
<comment type="caution">
    <text evidence="1">The sequence shown here is derived from an EMBL/GenBank/DDBJ whole genome shotgun (WGS) entry which is preliminary data.</text>
</comment>
<evidence type="ECO:0000313" key="2">
    <source>
        <dbReference type="Proteomes" id="UP000541058"/>
    </source>
</evidence>